<evidence type="ECO:0000256" key="1">
    <source>
        <dbReference type="SAM" id="Phobius"/>
    </source>
</evidence>
<name>A0ABR3WQ12_9EURO</name>
<keyword evidence="1" id="KW-1133">Transmembrane helix</keyword>
<dbReference type="Pfam" id="PF13632">
    <property type="entry name" value="Glyco_trans_2_3"/>
    <property type="match status" value="1"/>
</dbReference>
<accession>A0ABR3WQ12</accession>
<keyword evidence="4" id="KW-1185">Reference proteome</keyword>
<evidence type="ECO:0000313" key="3">
    <source>
        <dbReference type="EMBL" id="KAL1865750.1"/>
    </source>
</evidence>
<feature type="transmembrane region" description="Helical" evidence="1">
    <location>
        <begin position="54"/>
        <end position="80"/>
    </location>
</feature>
<evidence type="ECO:0000313" key="4">
    <source>
        <dbReference type="Proteomes" id="UP001583193"/>
    </source>
</evidence>
<dbReference type="PANTHER" id="PTHR36851:SF1">
    <property type="entry name" value="GLYCO_TRANS_2-LIKE DOMAIN-CONTAINING PROTEIN"/>
    <property type="match status" value="1"/>
</dbReference>
<dbReference type="InterPro" id="IPR029044">
    <property type="entry name" value="Nucleotide-diphossugar_trans"/>
</dbReference>
<evidence type="ECO:0000259" key="2">
    <source>
        <dbReference type="Pfam" id="PF13632"/>
    </source>
</evidence>
<keyword evidence="1" id="KW-0812">Transmembrane</keyword>
<comment type="caution">
    <text evidence="3">The sequence shown here is derived from an EMBL/GenBank/DDBJ whole genome shotgun (WGS) entry which is preliminary data.</text>
</comment>
<gene>
    <name evidence="3" type="ORF">Plec18167_009292</name>
</gene>
<feature type="domain" description="Glycosyltransferase 2-like" evidence="2">
    <location>
        <begin position="254"/>
        <end position="485"/>
    </location>
</feature>
<sequence>MFIWLTRCLPGLSLLALASLLLFAFSDVLRLPPWNDIIPGPGGGSKNGTVKVLNIAQAVFVIYTVFIHVNMFVFTLRLAFSLFSMAKRTRRTITKHRSKVPVTASAKGRTESETRGLALSGFQEQSDQLATELTDDGHRSIENRDLIHAIILPNYCEDLDTLRTTMTVLASHPNAKWQYEIYLAMEQKEKNAAAKASRLISEFEKRFLRIGATFHPSGLAGEIAGKSSNVAFAAQHVLGAHRTALHAEPCNIMVTVMDADSHLSQYYFAEIQRLHSQHIGQADRSFYCCPIIFDRNSHDSPVLVRCADLLWGFAGLSTMYPGTWLALPTSVYSLPLALVDSVGGWDSDPTAIGEDLHMLLKCYFGTQGDIVTRVVPVPASQCNVSSDKGRGWRRQVETLLARYRQGLRHMWGALDTGFATRQMALNLGRGRWRLFPRLRDITIVHLLWEAHFLPSHLTVLMVFSVFYTLCVPAVEMHPAVIWAFSVTGLLRTLSFIGMNVNLSIYGYWHAMCLDMRMQDMRAANLTGTGCSRRVWYHPQYLIERICFPVAGTVFGALPTLHAVFAHFWTDRLVYRVSQKPSFSLEASAIV</sequence>
<dbReference type="InterPro" id="IPR001173">
    <property type="entry name" value="Glyco_trans_2-like"/>
</dbReference>
<organism evidence="3 4">
    <name type="scientific">Paecilomyces lecythidis</name>
    <dbReference type="NCBI Taxonomy" id="3004212"/>
    <lineage>
        <taxon>Eukaryota</taxon>
        <taxon>Fungi</taxon>
        <taxon>Dikarya</taxon>
        <taxon>Ascomycota</taxon>
        <taxon>Pezizomycotina</taxon>
        <taxon>Eurotiomycetes</taxon>
        <taxon>Eurotiomycetidae</taxon>
        <taxon>Eurotiales</taxon>
        <taxon>Thermoascaceae</taxon>
        <taxon>Paecilomyces</taxon>
    </lineage>
</organism>
<reference evidence="3 4" key="1">
    <citation type="journal article" date="2024" name="IMA Fungus">
        <title>IMA Genome - F19 : A genome assembly and annotation guide to empower mycologists, including annotated draft genome sequences of Ceratocystis pirilliformis, Diaporthe australafricana, Fusarium ophioides, Paecilomyces lecythidis, and Sporothrix stenoceras.</title>
        <authorList>
            <person name="Aylward J."/>
            <person name="Wilson A.M."/>
            <person name="Visagie C.M."/>
            <person name="Spraker J."/>
            <person name="Barnes I."/>
            <person name="Buitendag C."/>
            <person name="Ceriani C."/>
            <person name="Del Mar Angel L."/>
            <person name="du Plessis D."/>
            <person name="Fuchs T."/>
            <person name="Gasser K."/>
            <person name="Kramer D."/>
            <person name="Li W."/>
            <person name="Munsamy K."/>
            <person name="Piso A."/>
            <person name="Price J.L."/>
            <person name="Sonnekus B."/>
            <person name="Thomas C."/>
            <person name="van der Nest A."/>
            <person name="van Dijk A."/>
            <person name="van Heerden A."/>
            <person name="van Vuuren N."/>
            <person name="Yilmaz N."/>
            <person name="Duong T.A."/>
            <person name="van der Merwe N.A."/>
            <person name="Wingfield M.J."/>
            <person name="Wingfield B.D."/>
        </authorList>
    </citation>
    <scope>NUCLEOTIDE SEQUENCE [LARGE SCALE GENOMIC DNA]</scope>
    <source>
        <strain evidence="3 4">CMW 18167</strain>
    </source>
</reference>
<proteinExistence type="predicted"/>
<dbReference type="PANTHER" id="PTHR36851">
    <property type="entry name" value="UNNAMED PRODUCT"/>
    <property type="match status" value="1"/>
</dbReference>
<dbReference type="EMBL" id="JAVDPF010000057">
    <property type="protein sequence ID" value="KAL1865750.1"/>
    <property type="molecule type" value="Genomic_DNA"/>
</dbReference>
<keyword evidence="1" id="KW-0472">Membrane</keyword>
<feature type="transmembrane region" description="Helical" evidence="1">
    <location>
        <begin position="479"/>
        <end position="508"/>
    </location>
</feature>
<dbReference type="Proteomes" id="UP001583193">
    <property type="component" value="Unassembled WGS sequence"/>
</dbReference>
<dbReference type="SUPFAM" id="SSF53448">
    <property type="entry name" value="Nucleotide-diphospho-sugar transferases"/>
    <property type="match status" value="1"/>
</dbReference>
<feature type="transmembrane region" description="Helical" evidence="1">
    <location>
        <begin position="446"/>
        <end position="467"/>
    </location>
</feature>
<protein>
    <recommendedName>
        <fullName evidence="2">Glycosyltransferase 2-like domain-containing protein</fullName>
    </recommendedName>
</protein>